<name>A0ABN6D036_9BURK</name>
<dbReference type="Proteomes" id="UP000824366">
    <property type="component" value="Chromosome"/>
</dbReference>
<keyword evidence="2" id="KW-1185">Reference proteome</keyword>
<dbReference type="Gene3D" id="3.30.420.150">
    <property type="entry name" value="Exopolyphosphatase. Domain 2"/>
    <property type="match status" value="1"/>
</dbReference>
<dbReference type="RefSeq" id="WP_223906853.1">
    <property type="nucleotide sequence ID" value="NZ_AP024238.1"/>
</dbReference>
<protein>
    <submittedName>
        <fullName evidence="1">Uncharacterized protein</fullName>
    </submittedName>
</protein>
<organism evidence="1 2">
    <name type="scientific">Rhodoferax lithotrophicus</name>
    <dbReference type="NCBI Taxonomy" id="2798804"/>
    <lineage>
        <taxon>Bacteria</taxon>
        <taxon>Pseudomonadati</taxon>
        <taxon>Pseudomonadota</taxon>
        <taxon>Betaproteobacteria</taxon>
        <taxon>Burkholderiales</taxon>
        <taxon>Comamonadaceae</taxon>
        <taxon>Rhodoferax</taxon>
    </lineage>
</organism>
<dbReference type="EMBL" id="AP024238">
    <property type="protein sequence ID" value="BCO25345.1"/>
    <property type="molecule type" value="Genomic_DNA"/>
</dbReference>
<accession>A0ABN6D036</accession>
<reference evidence="1 2" key="1">
    <citation type="journal article" date="2021" name="Microbiol. Spectr.">
        <title>A Single Bacterium Capable of Oxidation and Reduction of Iron at Circumneutral pH.</title>
        <authorList>
            <person name="Kato S."/>
            <person name="Ohkuma M."/>
        </authorList>
    </citation>
    <scope>NUCLEOTIDE SEQUENCE [LARGE SCALE GENOMIC DNA]</scope>
    <source>
        <strain evidence="1 2">MIZ03</strain>
    </source>
</reference>
<proteinExistence type="predicted"/>
<evidence type="ECO:0000313" key="1">
    <source>
        <dbReference type="EMBL" id="BCO25345.1"/>
    </source>
</evidence>
<sequence length="182" mass="19634">MTDAQALPALTAHYRAMRSLVSGTDVWVALHIGAEQTVVAVGREADPATLLTLAIGADLTARHHFHHTPPSPLELENAIVTVEDEVTRARAAIPAGARLGSTDTALREIARLSGIHPADRMCLPLESLERTFERLAQVSLGRPVLSGGLPASQHFAATLLILREFMHHLQFAEITLLEPLPV</sequence>
<gene>
    <name evidence="1" type="ORF">MIZ03_0205</name>
</gene>
<evidence type="ECO:0000313" key="2">
    <source>
        <dbReference type="Proteomes" id="UP000824366"/>
    </source>
</evidence>